<evidence type="ECO:0000313" key="3">
    <source>
        <dbReference type="Proteomes" id="UP000826271"/>
    </source>
</evidence>
<sequence length="288" mass="33313">MGSDSDFSEKLVDSDFEISDDDSMFDQNIDPEAEWGGGLLEGRDASLQIITGTSLEAVRQDSIMQGREVRFTINDDKGVQAKCKHETCGWVVYASKVQDEDTVQIKTYNGNHQCPKLQRNTHANSRTKQRVLEMGGNDKEQYAMLWSYVEEIKRSNPDTTILCYAFVQEFQRSTQRLSLEELLWKAARATRVVDFEKAMTELKDRDISAFDWLVLRPPTHWSKAYFSTHPKCDIMLNNMSESFNSLILEARSKPIVHMLESIRVILMKRLYLRRDEMRKHNGDICPKL</sequence>
<dbReference type="PANTHER" id="PTHR31973">
    <property type="entry name" value="POLYPROTEIN, PUTATIVE-RELATED"/>
    <property type="match status" value="1"/>
</dbReference>
<dbReference type="PANTHER" id="PTHR31973:SF187">
    <property type="entry name" value="MUTATOR TRANSPOSASE MUDRA PROTEIN"/>
    <property type="match status" value="1"/>
</dbReference>
<protein>
    <recommendedName>
        <fullName evidence="1">Transposase MuDR plant domain-containing protein</fullName>
    </recommendedName>
</protein>
<proteinExistence type="predicted"/>
<name>A0AAV6W3X3_9LAMI</name>
<evidence type="ECO:0000313" key="2">
    <source>
        <dbReference type="EMBL" id="KAG8362902.1"/>
    </source>
</evidence>
<feature type="domain" description="Transposase MuDR plant" evidence="1">
    <location>
        <begin position="56"/>
        <end position="105"/>
    </location>
</feature>
<dbReference type="AlphaFoldDB" id="A0AAV6W3X3"/>
<dbReference type="Pfam" id="PF03108">
    <property type="entry name" value="DBD_Tnp_Mut"/>
    <property type="match status" value="1"/>
</dbReference>
<evidence type="ECO:0000259" key="1">
    <source>
        <dbReference type="Pfam" id="PF03108"/>
    </source>
</evidence>
<keyword evidence="3" id="KW-1185">Reference proteome</keyword>
<accession>A0AAV6W3X3</accession>
<comment type="caution">
    <text evidence="2">The sequence shown here is derived from an EMBL/GenBank/DDBJ whole genome shotgun (WGS) entry which is preliminary data.</text>
</comment>
<dbReference type="Proteomes" id="UP000826271">
    <property type="component" value="Unassembled WGS sequence"/>
</dbReference>
<dbReference type="EMBL" id="WHWC01000205">
    <property type="protein sequence ID" value="KAG8362902.1"/>
    <property type="molecule type" value="Genomic_DNA"/>
</dbReference>
<gene>
    <name evidence="2" type="ORF">BUALT_BualtUnG0025600</name>
</gene>
<organism evidence="2 3">
    <name type="scientific">Buddleja alternifolia</name>
    <dbReference type="NCBI Taxonomy" id="168488"/>
    <lineage>
        <taxon>Eukaryota</taxon>
        <taxon>Viridiplantae</taxon>
        <taxon>Streptophyta</taxon>
        <taxon>Embryophyta</taxon>
        <taxon>Tracheophyta</taxon>
        <taxon>Spermatophyta</taxon>
        <taxon>Magnoliopsida</taxon>
        <taxon>eudicotyledons</taxon>
        <taxon>Gunneridae</taxon>
        <taxon>Pentapetalae</taxon>
        <taxon>asterids</taxon>
        <taxon>lamiids</taxon>
        <taxon>Lamiales</taxon>
        <taxon>Scrophulariaceae</taxon>
        <taxon>Buddlejeae</taxon>
        <taxon>Buddleja</taxon>
    </lineage>
</organism>
<dbReference type="InterPro" id="IPR004332">
    <property type="entry name" value="Transposase_MuDR"/>
</dbReference>
<reference evidence="2" key="1">
    <citation type="submission" date="2019-10" db="EMBL/GenBank/DDBJ databases">
        <authorList>
            <person name="Zhang R."/>
            <person name="Pan Y."/>
            <person name="Wang J."/>
            <person name="Ma R."/>
            <person name="Yu S."/>
        </authorList>
    </citation>
    <scope>NUCLEOTIDE SEQUENCE</scope>
    <source>
        <strain evidence="2">LA-IB0</strain>
        <tissue evidence="2">Leaf</tissue>
    </source>
</reference>